<reference evidence="1 2" key="1">
    <citation type="submission" date="2020-04" db="EMBL/GenBank/DDBJ databases">
        <title>Usitatibacter rugosus gen. nov., sp. nov. and Usitatibacter palustris sp. nov., novel members of Usitatibacteraceae fam. nov. within the order Nitrosomonadales isolated from soil.</title>
        <authorList>
            <person name="Huber K.J."/>
            <person name="Neumann-Schaal M."/>
            <person name="Geppert A."/>
            <person name="Luckner M."/>
            <person name="Wanner G."/>
            <person name="Overmann J."/>
        </authorList>
    </citation>
    <scope>NUCLEOTIDE SEQUENCE [LARGE SCALE GENOMIC DNA]</scope>
    <source>
        <strain evidence="1 2">0125_3</strain>
    </source>
</reference>
<dbReference type="Pfam" id="PF22817">
    <property type="entry name" value="ApeP-like"/>
    <property type="match status" value="1"/>
</dbReference>
<dbReference type="EMBL" id="CP053069">
    <property type="protein sequence ID" value="QJR11772.1"/>
    <property type="molecule type" value="Genomic_DNA"/>
</dbReference>
<dbReference type="Proteomes" id="UP000501534">
    <property type="component" value="Chromosome"/>
</dbReference>
<accession>A0A6M4GXN4</accession>
<dbReference type="KEGG" id="uru:DSM104443_02855"/>
<organism evidence="1 2">
    <name type="scientific">Usitatibacter rugosus</name>
    <dbReference type="NCBI Taxonomy" id="2732067"/>
    <lineage>
        <taxon>Bacteria</taxon>
        <taxon>Pseudomonadati</taxon>
        <taxon>Pseudomonadota</taxon>
        <taxon>Betaproteobacteria</taxon>
        <taxon>Nitrosomonadales</taxon>
        <taxon>Usitatibacteraceae</taxon>
        <taxon>Usitatibacter</taxon>
    </lineage>
</organism>
<dbReference type="RefSeq" id="WP_171093380.1">
    <property type="nucleotide sequence ID" value="NZ_CP053069.1"/>
</dbReference>
<dbReference type="InterPro" id="IPR016776">
    <property type="entry name" value="ApeP-like_dehydratase"/>
</dbReference>
<dbReference type="Gene3D" id="3.10.129.10">
    <property type="entry name" value="Hotdog Thioesterase"/>
    <property type="match status" value="1"/>
</dbReference>
<gene>
    <name evidence="1" type="ORF">DSM104443_02855</name>
</gene>
<protein>
    <recommendedName>
        <fullName evidence="3">Hotdog family 3-hydroxylacyl-ACP dehydratase</fullName>
    </recommendedName>
</protein>
<sequence>MLDREAIAARIPHTGRMVLLDRVIEWDAQALSCGTRTHLDPHNPLREPEGLPVWAGLEYAAQAAALHGSLLGGGAPRRGYLALARDVQPFCEHLDGIEGELVVRATLVHADPAGAIYHFELACPTRVLLTGRTTLMYAKETA</sequence>
<dbReference type="SUPFAM" id="SSF54637">
    <property type="entry name" value="Thioesterase/thiol ester dehydrase-isomerase"/>
    <property type="match status" value="1"/>
</dbReference>
<evidence type="ECO:0008006" key="3">
    <source>
        <dbReference type="Google" id="ProtNLM"/>
    </source>
</evidence>
<dbReference type="AlphaFoldDB" id="A0A6M4GXN4"/>
<dbReference type="InterPro" id="IPR029069">
    <property type="entry name" value="HotDog_dom_sf"/>
</dbReference>
<evidence type="ECO:0000313" key="2">
    <source>
        <dbReference type="Proteomes" id="UP000501534"/>
    </source>
</evidence>
<keyword evidence="2" id="KW-1185">Reference proteome</keyword>
<proteinExistence type="predicted"/>
<name>A0A6M4GXN4_9PROT</name>
<evidence type="ECO:0000313" key="1">
    <source>
        <dbReference type="EMBL" id="QJR11772.1"/>
    </source>
</evidence>